<comment type="caution">
    <text evidence="2">The sequence shown here is derived from an EMBL/GenBank/DDBJ whole genome shotgun (WGS) entry which is preliminary data.</text>
</comment>
<dbReference type="EMBL" id="JARK01001425">
    <property type="protein sequence ID" value="EYC04131.1"/>
    <property type="molecule type" value="Genomic_DNA"/>
</dbReference>
<name>A0A016TN60_9BILA</name>
<proteinExistence type="predicted"/>
<feature type="compositionally biased region" description="Basic and acidic residues" evidence="1">
    <location>
        <begin position="1"/>
        <end position="11"/>
    </location>
</feature>
<dbReference type="Proteomes" id="UP000024635">
    <property type="component" value="Unassembled WGS sequence"/>
</dbReference>
<sequence>MVETLQEKRIDEEEESRDEENDSGSGEGQVGCTHCEQIHGAVQFVQWYLDQTGSKAVPWGGPIAHQHALIPDLQQGVP</sequence>
<evidence type="ECO:0000313" key="2">
    <source>
        <dbReference type="EMBL" id="EYC04131.1"/>
    </source>
</evidence>
<protein>
    <submittedName>
        <fullName evidence="2">Uncharacterized protein</fullName>
    </submittedName>
</protein>
<keyword evidence="3" id="KW-1185">Reference proteome</keyword>
<organism evidence="2 3">
    <name type="scientific">Ancylostoma ceylanicum</name>
    <dbReference type="NCBI Taxonomy" id="53326"/>
    <lineage>
        <taxon>Eukaryota</taxon>
        <taxon>Metazoa</taxon>
        <taxon>Ecdysozoa</taxon>
        <taxon>Nematoda</taxon>
        <taxon>Chromadorea</taxon>
        <taxon>Rhabditida</taxon>
        <taxon>Rhabditina</taxon>
        <taxon>Rhabditomorpha</taxon>
        <taxon>Strongyloidea</taxon>
        <taxon>Ancylostomatidae</taxon>
        <taxon>Ancylostomatinae</taxon>
        <taxon>Ancylostoma</taxon>
    </lineage>
</organism>
<dbReference type="AlphaFoldDB" id="A0A016TN60"/>
<reference evidence="3" key="1">
    <citation type="journal article" date="2015" name="Nat. Genet.">
        <title>The genome and transcriptome of the zoonotic hookworm Ancylostoma ceylanicum identify infection-specific gene families.</title>
        <authorList>
            <person name="Schwarz E.M."/>
            <person name="Hu Y."/>
            <person name="Antoshechkin I."/>
            <person name="Miller M.M."/>
            <person name="Sternberg P.W."/>
            <person name="Aroian R.V."/>
        </authorList>
    </citation>
    <scope>NUCLEOTIDE SEQUENCE</scope>
    <source>
        <strain evidence="3">HY135</strain>
    </source>
</reference>
<accession>A0A016TN60</accession>
<feature type="region of interest" description="Disordered" evidence="1">
    <location>
        <begin position="1"/>
        <end position="32"/>
    </location>
</feature>
<evidence type="ECO:0000313" key="3">
    <source>
        <dbReference type="Proteomes" id="UP000024635"/>
    </source>
</evidence>
<gene>
    <name evidence="2" type="primary">Acey_s0089.g2233</name>
    <name evidence="2" type="ORF">Y032_0089g2233</name>
</gene>
<feature type="compositionally biased region" description="Acidic residues" evidence="1">
    <location>
        <begin position="12"/>
        <end position="22"/>
    </location>
</feature>
<evidence type="ECO:0000256" key="1">
    <source>
        <dbReference type="SAM" id="MobiDB-lite"/>
    </source>
</evidence>